<dbReference type="GO" id="GO:0016787">
    <property type="term" value="F:hydrolase activity"/>
    <property type="evidence" value="ECO:0007669"/>
    <property type="project" value="UniProtKB-KW"/>
</dbReference>
<dbReference type="AlphaFoldDB" id="A0A1H4TE23"/>
<evidence type="ECO:0000256" key="3">
    <source>
        <dbReference type="ARBA" id="ARBA00022722"/>
    </source>
</evidence>
<dbReference type="PANTHER" id="PTHR33653:SF1">
    <property type="entry name" value="RIBONUCLEASE VAPC2"/>
    <property type="match status" value="1"/>
</dbReference>
<name>A0A1H4TE23_TSUTY</name>
<dbReference type="Proteomes" id="UP000182241">
    <property type="component" value="Unassembled WGS sequence"/>
</dbReference>
<evidence type="ECO:0000313" key="11">
    <source>
        <dbReference type="Proteomes" id="UP000182241"/>
    </source>
</evidence>
<keyword evidence="8" id="KW-0800">Toxin</keyword>
<reference evidence="11" key="1">
    <citation type="submission" date="2016-10" db="EMBL/GenBank/DDBJ databases">
        <authorList>
            <person name="Varghese N."/>
            <person name="Submissions S."/>
        </authorList>
    </citation>
    <scope>NUCLEOTIDE SEQUENCE [LARGE SCALE GENOMIC DNA]</scope>
    <source>
        <strain evidence="11">DSM 44234</strain>
    </source>
</reference>
<protein>
    <recommendedName>
        <fullName evidence="8">Ribonuclease VapC</fullName>
        <shortName evidence="8">RNase VapC</shortName>
        <ecNumber evidence="8">3.1.-.-</ecNumber>
    </recommendedName>
    <alternativeName>
        <fullName evidence="8">Toxin VapC</fullName>
    </alternativeName>
</protein>
<evidence type="ECO:0000256" key="7">
    <source>
        <dbReference type="ARBA" id="ARBA00038093"/>
    </source>
</evidence>
<dbReference type="CDD" id="cd18746">
    <property type="entry name" value="PIN_VapC4-5_FitB-like"/>
    <property type="match status" value="1"/>
</dbReference>
<dbReference type="InterPro" id="IPR022907">
    <property type="entry name" value="VapC_family"/>
</dbReference>
<dbReference type="OrthoDB" id="9804823at2"/>
<comment type="function">
    <text evidence="8">Toxic component of a toxin-antitoxin (TA) system. An RNase.</text>
</comment>
<comment type="cofactor">
    <cofactor evidence="1 8">
        <name>Mg(2+)</name>
        <dbReference type="ChEBI" id="CHEBI:18420"/>
    </cofactor>
</comment>
<dbReference type="GO" id="GO:0004540">
    <property type="term" value="F:RNA nuclease activity"/>
    <property type="evidence" value="ECO:0007669"/>
    <property type="project" value="InterPro"/>
</dbReference>
<keyword evidence="4 8" id="KW-0479">Metal-binding</keyword>
<keyword evidence="5 8" id="KW-0378">Hydrolase</keyword>
<accession>A0A1H4TE23</accession>
<dbReference type="InterPro" id="IPR050556">
    <property type="entry name" value="Type_II_TA_system_RNase"/>
</dbReference>
<feature type="binding site" evidence="8">
    <location>
        <position position="103"/>
    </location>
    <ligand>
        <name>Mg(2+)</name>
        <dbReference type="ChEBI" id="CHEBI:18420"/>
    </ligand>
</feature>
<proteinExistence type="inferred from homology"/>
<keyword evidence="6 8" id="KW-0460">Magnesium</keyword>
<sequence length="140" mass="15770">MSFLLDTNVLSELRKASRADPRVLAWAGDQDSDRYFISVITLLEVERGVLRIERRDPAGGRTYRRWFDDEVLGVFADRTIPVDRPVARFAAQLHVPDPAPENDTLLAATAIFNGLTVITRNTKDFERAGVPVVNPWEFTG</sequence>
<evidence type="ECO:0000256" key="4">
    <source>
        <dbReference type="ARBA" id="ARBA00022723"/>
    </source>
</evidence>
<keyword evidence="3 8" id="KW-0540">Nuclease</keyword>
<evidence type="ECO:0000259" key="9">
    <source>
        <dbReference type="Pfam" id="PF01850"/>
    </source>
</evidence>
<dbReference type="SUPFAM" id="SSF88723">
    <property type="entry name" value="PIN domain-like"/>
    <property type="match status" value="1"/>
</dbReference>
<dbReference type="HAMAP" id="MF_00265">
    <property type="entry name" value="VapC_Nob1"/>
    <property type="match status" value="1"/>
</dbReference>
<evidence type="ECO:0000256" key="8">
    <source>
        <dbReference type="HAMAP-Rule" id="MF_00265"/>
    </source>
</evidence>
<dbReference type="PANTHER" id="PTHR33653">
    <property type="entry name" value="RIBONUCLEASE VAPC2"/>
    <property type="match status" value="1"/>
</dbReference>
<dbReference type="STRING" id="57704.SAMN04489793_2567"/>
<dbReference type="GO" id="GO:0000287">
    <property type="term" value="F:magnesium ion binding"/>
    <property type="evidence" value="ECO:0007669"/>
    <property type="project" value="UniProtKB-UniRule"/>
</dbReference>
<dbReference type="Gene3D" id="3.40.50.1010">
    <property type="entry name" value="5'-nuclease"/>
    <property type="match status" value="1"/>
</dbReference>
<dbReference type="RefSeq" id="WP_068741948.1">
    <property type="nucleotide sequence ID" value="NZ_FNSA01000003.1"/>
</dbReference>
<evidence type="ECO:0000256" key="5">
    <source>
        <dbReference type="ARBA" id="ARBA00022801"/>
    </source>
</evidence>
<dbReference type="GO" id="GO:0090729">
    <property type="term" value="F:toxin activity"/>
    <property type="evidence" value="ECO:0007669"/>
    <property type="project" value="UniProtKB-KW"/>
</dbReference>
<dbReference type="EC" id="3.1.-.-" evidence="8"/>
<dbReference type="InterPro" id="IPR002716">
    <property type="entry name" value="PIN_dom"/>
</dbReference>
<evidence type="ECO:0000313" key="10">
    <source>
        <dbReference type="EMBL" id="SEC54715.1"/>
    </source>
</evidence>
<gene>
    <name evidence="8" type="primary">vapC</name>
    <name evidence="10" type="ORF">SAMN04489793_2567</name>
</gene>
<keyword evidence="11" id="KW-1185">Reference proteome</keyword>
<organism evidence="10 11">
    <name type="scientific">Tsukamurella tyrosinosolvens</name>
    <dbReference type="NCBI Taxonomy" id="57704"/>
    <lineage>
        <taxon>Bacteria</taxon>
        <taxon>Bacillati</taxon>
        <taxon>Actinomycetota</taxon>
        <taxon>Actinomycetes</taxon>
        <taxon>Mycobacteriales</taxon>
        <taxon>Tsukamurellaceae</taxon>
        <taxon>Tsukamurella</taxon>
    </lineage>
</organism>
<dbReference type="InterPro" id="IPR029060">
    <property type="entry name" value="PIN-like_dom_sf"/>
</dbReference>
<feature type="binding site" evidence="8">
    <location>
        <position position="6"/>
    </location>
    <ligand>
        <name>Mg(2+)</name>
        <dbReference type="ChEBI" id="CHEBI:18420"/>
    </ligand>
</feature>
<feature type="domain" description="PIN" evidence="9">
    <location>
        <begin position="4"/>
        <end position="129"/>
    </location>
</feature>
<evidence type="ECO:0000256" key="2">
    <source>
        <dbReference type="ARBA" id="ARBA00022649"/>
    </source>
</evidence>
<dbReference type="EMBL" id="FNSA01000003">
    <property type="protein sequence ID" value="SEC54715.1"/>
    <property type="molecule type" value="Genomic_DNA"/>
</dbReference>
<evidence type="ECO:0000256" key="6">
    <source>
        <dbReference type="ARBA" id="ARBA00022842"/>
    </source>
</evidence>
<comment type="similarity">
    <text evidence="7 8">Belongs to the PINc/VapC protein family.</text>
</comment>
<dbReference type="Pfam" id="PF01850">
    <property type="entry name" value="PIN"/>
    <property type="match status" value="1"/>
</dbReference>
<evidence type="ECO:0000256" key="1">
    <source>
        <dbReference type="ARBA" id="ARBA00001946"/>
    </source>
</evidence>
<keyword evidence="2 8" id="KW-1277">Toxin-antitoxin system</keyword>